<keyword evidence="5" id="KW-1185">Reference proteome</keyword>
<proteinExistence type="predicted"/>
<dbReference type="Pfam" id="PF00583">
    <property type="entry name" value="Acetyltransf_1"/>
    <property type="match status" value="1"/>
</dbReference>
<keyword evidence="1" id="KW-0808">Transferase</keyword>
<evidence type="ECO:0000313" key="5">
    <source>
        <dbReference type="Proteomes" id="UP000249453"/>
    </source>
</evidence>
<evidence type="ECO:0000256" key="2">
    <source>
        <dbReference type="ARBA" id="ARBA00023315"/>
    </source>
</evidence>
<dbReference type="Gene3D" id="3.40.630.30">
    <property type="match status" value="1"/>
</dbReference>
<dbReference type="CDD" id="cd04301">
    <property type="entry name" value="NAT_SF"/>
    <property type="match status" value="1"/>
</dbReference>
<dbReference type="PANTHER" id="PTHR43877">
    <property type="entry name" value="AMINOALKYLPHOSPHONATE N-ACETYLTRANSFERASE-RELATED-RELATED"/>
    <property type="match status" value="1"/>
</dbReference>
<dbReference type="InterPro" id="IPR016181">
    <property type="entry name" value="Acyl_CoA_acyltransferase"/>
</dbReference>
<dbReference type="InterPro" id="IPR050832">
    <property type="entry name" value="Bact_Acetyltransf"/>
</dbReference>
<dbReference type="PROSITE" id="PS51186">
    <property type="entry name" value="GNAT"/>
    <property type="match status" value="1"/>
</dbReference>
<sequence length="167" mass="19243">MWVRSASVSDLQAVHKLLLETWHATYDDILGREMVTDVTNQWHSLAVLQKNLSKPYSEFVVADDGEGRIVGMAFARQSEKNRAFLHQLYVLPESQLQGIGTMLLSEVEMAFPDVSSIRLEAIERNERAIRFFEQKDYKRVDRNEDWGSVTSKEPVLILEKQLSSWSI</sequence>
<protein>
    <submittedName>
        <fullName evidence="4">Ribosomal protein S18 acetylase RimI-like enzyme</fullName>
    </submittedName>
</protein>
<dbReference type="AlphaFoldDB" id="A0A364JV32"/>
<dbReference type="InterPro" id="IPR000182">
    <property type="entry name" value="GNAT_dom"/>
</dbReference>
<name>A0A364JV32_9HYPH</name>
<accession>A0A364JV32</accession>
<dbReference type="PANTHER" id="PTHR43877:SF2">
    <property type="entry name" value="AMINOALKYLPHOSPHONATE N-ACETYLTRANSFERASE-RELATED"/>
    <property type="match status" value="1"/>
</dbReference>
<dbReference type="OrthoDB" id="7925327at2"/>
<evidence type="ECO:0000259" key="3">
    <source>
        <dbReference type="PROSITE" id="PS51186"/>
    </source>
</evidence>
<reference evidence="4 5" key="1">
    <citation type="submission" date="2018-06" db="EMBL/GenBank/DDBJ databases">
        <title>Genomic Encyclopedia of Type Strains, Phase IV (KMG-IV): sequencing the most valuable type-strain genomes for metagenomic binning, comparative biology and taxonomic classification.</title>
        <authorList>
            <person name="Goeker M."/>
        </authorList>
    </citation>
    <scope>NUCLEOTIDE SEQUENCE [LARGE SCALE GENOMIC DNA]</scope>
    <source>
        <strain evidence="4 5">DSM 26720</strain>
    </source>
</reference>
<dbReference type="SUPFAM" id="SSF55729">
    <property type="entry name" value="Acyl-CoA N-acyltransferases (Nat)"/>
    <property type="match status" value="1"/>
</dbReference>
<comment type="caution">
    <text evidence="4">The sequence shown here is derived from an EMBL/GenBank/DDBJ whole genome shotgun (WGS) entry which is preliminary data.</text>
</comment>
<feature type="domain" description="N-acetyltransferase" evidence="3">
    <location>
        <begin position="1"/>
        <end position="163"/>
    </location>
</feature>
<dbReference type="GO" id="GO:0016747">
    <property type="term" value="F:acyltransferase activity, transferring groups other than amino-acyl groups"/>
    <property type="evidence" value="ECO:0007669"/>
    <property type="project" value="InterPro"/>
</dbReference>
<organism evidence="4 5">
    <name type="scientific">Falsochrobactrum ovis</name>
    <dbReference type="NCBI Taxonomy" id="1293442"/>
    <lineage>
        <taxon>Bacteria</taxon>
        <taxon>Pseudomonadati</taxon>
        <taxon>Pseudomonadota</taxon>
        <taxon>Alphaproteobacteria</taxon>
        <taxon>Hyphomicrobiales</taxon>
        <taxon>Brucellaceae</taxon>
        <taxon>Falsochrobactrum</taxon>
    </lineage>
</organism>
<keyword evidence="4" id="KW-0689">Ribosomal protein</keyword>
<dbReference type="Proteomes" id="UP000249453">
    <property type="component" value="Unassembled WGS sequence"/>
</dbReference>
<evidence type="ECO:0000256" key="1">
    <source>
        <dbReference type="ARBA" id="ARBA00022679"/>
    </source>
</evidence>
<dbReference type="EMBL" id="QLMK01000006">
    <property type="protein sequence ID" value="RAK28564.1"/>
    <property type="molecule type" value="Genomic_DNA"/>
</dbReference>
<evidence type="ECO:0000313" key="4">
    <source>
        <dbReference type="EMBL" id="RAK28564.1"/>
    </source>
</evidence>
<dbReference type="GO" id="GO:0005840">
    <property type="term" value="C:ribosome"/>
    <property type="evidence" value="ECO:0007669"/>
    <property type="project" value="UniProtKB-KW"/>
</dbReference>
<gene>
    <name evidence="4" type="ORF">C7374_10698</name>
</gene>
<keyword evidence="4" id="KW-0687">Ribonucleoprotein</keyword>
<dbReference type="RefSeq" id="WP_111575418.1">
    <property type="nucleotide sequence ID" value="NZ_JBHEEY010000004.1"/>
</dbReference>
<keyword evidence="2" id="KW-0012">Acyltransferase</keyword>